<evidence type="ECO:0000313" key="7">
    <source>
        <dbReference type="Proteomes" id="UP000053904"/>
    </source>
</evidence>
<keyword evidence="3" id="KW-0547">Nucleotide-binding</keyword>
<evidence type="ECO:0000259" key="5">
    <source>
        <dbReference type="PROSITE" id="PS50893"/>
    </source>
</evidence>
<evidence type="ECO:0000256" key="2">
    <source>
        <dbReference type="ARBA" id="ARBA00022448"/>
    </source>
</evidence>
<dbReference type="InterPro" id="IPR017871">
    <property type="entry name" value="ABC_transporter-like_CS"/>
</dbReference>
<dbReference type="GO" id="GO:0016020">
    <property type="term" value="C:membrane"/>
    <property type="evidence" value="ECO:0007669"/>
    <property type="project" value="InterPro"/>
</dbReference>
<keyword evidence="2" id="KW-0813">Transport</keyword>
<accession>A0A101HGB7</accession>
<dbReference type="SMART" id="SM00382">
    <property type="entry name" value="AAA"/>
    <property type="match status" value="1"/>
</dbReference>
<dbReference type="PROSITE" id="PS00211">
    <property type="entry name" value="ABC_TRANSPORTER_1"/>
    <property type="match status" value="1"/>
</dbReference>
<dbReference type="EMBL" id="LGGO01000162">
    <property type="protein sequence ID" value="KUK76367.1"/>
    <property type="molecule type" value="Genomic_DNA"/>
</dbReference>
<organism evidence="6 7">
    <name type="scientific">candidate division WS6 bacterium 34_10</name>
    <dbReference type="NCBI Taxonomy" id="1641389"/>
    <lineage>
        <taxon>Bacteria</taxon>
        <taxon>Candidatus Dojkabacteria</taxon>
    </lineage>
</organism>
<protein>
    <submittedName>
        <fullName evidence="6">Putative polysaccharide ABC transporter</fullName>
    </submittedName>
</protein>
<dbReference type="Proteomes" id="UP000053904">
    <property type="component" value="Unassembled WGS sequence"/>
</dbReference>
<dbReference type="InterPro" id="IPR027417">
    <property type="entry name" value="P-loop_NTPase"/>
</dbReference>
<dbReference type="AlphaFoldDB" id="A0A101HGB7"/>
<evidence type="ECO:0000313" key="6">
    <source>
        <dbReference type="EMBL" id="KUK76367.1"/>
    </source>
</evidence>
<comment type="caution">
    <text evidence="6">The sequence shown here is derived from an EMBL/GenBank/DDBJ whole genome shotgun (WGS) entry which is preliminary data.</text>
</comment>
<comment type="similarity">
    <text evidence="1">Belongs to the ABC transporter superfamily.</text>
</comment>
<sequence>MDNNIAIQVKNVSKKFKVPTKGQKLTLQERFLNPFQKTHYREFYALKDLSFEVKKGEFFSVIGPNGAGKSTLLKIVSGIYLPDNGEVKVNGDLVPFLELGVGFNPDLSAKENVYLNGTILGLTKSELDEYIDEIFDFAELRDFADMSIKNFSSGMAVRLAFSIAIRVKSDILVLDEVLAVGDAEFQKKCYEYFDRIKGTKSILYVSHALDSVEKYSDRVLWLKEDKSYEIGEPKKVVDRYKGLPSS</sequence>
<reference evidence="7" key="1">
    <citation type="journal article" date="2015" name="MBio">
        <title>Genome-Resolved Metagenomic Analysis Reveals Roles for Candidate Phyla and Other Microbial Community Members in Biogeochemical Transformations in Oil Reservoirs.</title>
        <authorList>
            <person name="Hu P."/>
            <person name="Tom L."/>
            <person name="Singh A."/>
            <person name="Thomas B.C."/>
            <person name="Baker B.J."/>
            <person name="Piceno Y.M."/>
            <person name="Andersen G.L."/>
            <person name="Banfield J.F."/>
        </authorList>
    </citation>
    <scope>NUCLEOTIDE SEQUENCE [LARGE SCALE GENOMIC DNA]</scope>
</reference>
<dbReference type="GO" id="GO:0016887">
    <property type="term" value="F:ATP hydrolysis activity"/>
    <property type="evidence" value="ECO:0007669"/>
    <property type="project" value="InterPro"/>
</dbReference>
<dbReference type="SUPFAM" id="SSF52540">
    <property type="entry name" value="P-loop containing nucleoside triphosphate hydrolases"/>
    <property type="match status" value="1"/>
</dbReference>
<dbReference type="PANTHER" id="PTHR46743">
    <property type="entry name" value="TEICHOIC ACIDS EXPORT ATP-BINDING PROTEIN TAGH"/>
    <property type="match status" value="1"/>
</dbReference>
<name>A0A101HGB7_9BACT</name>
<keyword evidence="4" id="KW-0067">ATP-binding</keyword>
<dbReference type="CDD" id="cd03220">
    <property type="entry name" value="ABC_KpsT_Wzt"/>
    <property type="match status" value="1"/>
</dbReference>
<dbReference type="Gene3D" id="3.40.50.300">
    <property type="entry name" value="P-loop containing nucleotide triphosphate hydrolases"/>
    <property type="match status" value="1"/>
</dbReference>
<dbReference type="InterPro" id="IPR003593">
    <property type="entry name" value="AAA+_ATPase"/>
</dbReference>
<dbReference type="Pfam" id="PF00005">
    <property type="entry name" value="ABC_tran"/>
    <property type="match status" value="1"/>
</dbReference>
<dbReference type="InterPro" id="IPR003439">
    <property type="entry name" value="ABC_transporter-like_ATP-bd"/>
</dbReference>
<dbReference type="InterPro" id="IPR015860">
    <property type="entry name" value="ABC_transpr_TagH-like"/>
</dbReference>
<dbReference type="GO" id="GO:0140359">
    <property type="term" value="F:ABC-type transporter activity"/>
    <property type="evidence" value="ECO:0007669"/>
    <property type="project" value="InterPro"/>
</dbReference>
<dbReference type="GO" id="GO:0005524">
    <property type="term" value="F:ATP binding"/>
    <property type="evidence" value="ECO:0007669"/>
    <property type="project" value="UniProtKB-KW"/>
</dbReference>
<feature type="domain" description="ABC transporter" evidence="5">
    <location>
        <begin position="7"/>
        <end position="246"/>
    </location>
</feature>
<dbReference type="PROSITE" id="PS50893">
    <property type="entry name" value="ABC_TRANSPORTER_2"/>
    <property type="match status" value="1"/>
</dbReference>
<evidence type="ECO:0000256" key="3">
    <source>
        <dbReference type="ARBA" id="ARBA00022741"/>
    </source>
</evidence>
<evidence type="ECO:0000256" key="4">
    <source>
        <dbReference type="ARBA" id="ARBA00022840"/>
    </source>
</evidence>
<proteinExistence type="inferred from homology"/>
<dbReference type="InterPro" id="IPR050683">
    <property type="entry name" value="Bact_Polysacc_Export_ATP-bd"/>
</dbReference>
<dbReference type="PANTHER" id="PTHR46743:SF2">
    <property type="entry name" value="TEICHOIC ACIDS EXPORT ATP-BINDING PROTEIN TAGH"/>
    <property type="match status" value="1"/>
</dbReference>
<gene>
    <name evidence="6" type="ORF">XD93_0961</name>
</gene>
<evidence type="ECO:0000256" key="1">
    <source>
        <dbReference type="ARBA" id="ARBA00005417"/>
    </source>
</evidence>